<reference evidence="2" key="1">
    <citation type="journal article" date="2019" name="Int. J. Syst. Evol. Microbiol.">
        <title>The Global Catalogue of Microorganisms (GCM) 10K type strain sequencing project: providing services to taxonomists for standard genome sequencing and annotation.</title>
        <authorList>
            <consortium name="The Broad Institute Genomics Platform"/>
            <consortium name="The Broad Institute Genome Sequencing Center for Infectious Disease"/>
            <person name="Wu L."/>
            <person name="Ma J."/>
        </authorList>
    </citation>
    <scope>NUCLEOTIDE SEQUENCE [LARGE SCALE GENOMIC DNA]</scope>
    <source>
        <strain evidence="2">CGMCC 1.12482</strain>
    </source>
</reference>
<organism evidence="1 2">
    <name type="scientific">Halopseudomonas salina</name>
    <dbReference type="NCBI Taxonomy" id="1323744"/>
    <lineage>
        <taxon>Bacteria</taxon>
        <taxon>Pseudomonadati</taxon>
        <taxon>Pseudomonadota</taxon>
        <taxon>Gammaproteobacteria</taxon>
        <taxon>Pseudomonadales</taxon>
        <taxon>Pseudomonadaceae</taxon>
        <taxon>Halopseudomonas</taxon>
    </lineage>
</organism>
<dbReference type="Proteomes" id="UP000638188">
    <property type="component" value="Unassembled WGS sequence"/>
</dbReference>
<accession>A0ABQ1NXS5</accession>
<dbReference type="EMBL" id="BMFF01000001">
    <property type="protein sequence ID" value="GGC86825.1"/>
    <property type="molecule type" value="Genomic_DNA"/>
</dbReference>
<sequence>MNNDHESPTVDESPVAKRLDLKLSEKARPLFEQAAQFAHAKGLWVSISSSINEHAVAELILSARFPDDAAPSVYRLIADDAKQTVFHEMEFGRNKSTDRQETRPAALNDMVIDTQLETFFSKAFDLHLDYLTDKQHPPGFW</sequence>
<proteinExistence type="predicted"/>
<protein>
    <submittedName>
        <fullName evidence="1">Uncharacterized protein</fullName>
    </submittedName>
</protein>
<evidence type="ECO:0000313" key="2">
    <source>
        <dbReference type="Proteomes" id="UP000638188"/>
    </source>
</evidence>
<keyword evidence="2" id="KW-1185">Reference proteome</keyword>
<gene>
    <name evidence="1" type="ORF">GCM10007418_03260</name>
</gene>
<comment type="caution">
    <text evidence="1">The sequence shown here is derived from an EMBL/GenBank/DDBJ whole genome shotgun (WGS) entry which is preliminary data.</text>
</comment>
<name>A0ABQ1NXS5_9GAMM</name>
<dbReference type="RefSeq" id="WP_150277580.1">
    <property type="nucleotide sequence ID" value="NZ_BMFF01000001.1"/>
</dbReference>
<evidence type="ECO:0000313" key="1">
    <source>
        <dbReference type="EMBL" id="GGC86825.1"/>
    </source>
</evidence>